<reference evidence="2" key="1">
    <citation type="journal article" date="2012" name="Nat. Biotechnol.">
        <title>Reference genome sequence of the model plant Setaria.</title>
        <authorList>
            <person name="Bennetzen J.L."/>
            <person name="Schmutz J."/>
            <person name="Wang H."/>
            <person name="Percifield R."/>
            <person name="Hawkins J."/>
            <person name="Pontaroli A.C."/>
            <person name="Estep M."/>
            <person name="Feng L."/>
            <person name="Vaughn J.N."/>
            <person name="Grimwood J."/>
            <person name="Jenkins J."/>
            <person name="Barry K."/>
            <person name="Lindquist E."/>
            <person name="Hellsten U."/>
            <person name="Deshpande S."/>
            <person name="Wang X."/>
            <person name="Wu X."/>
            <person name="Mitros T."/>
            <person name="Triplett J."/>
            <person name="Yang X."/>
            <person name="Ye C.Y."/>
            <person name="Mauro-Herrera M."/>
            <person name="Wang L."/>
            <person name="Li P."/>
            <person name="Sharma M."/>
            <person name="Sharma R."/>
            <person name="Ronald P.C."/>
            <person name="Panaud O."/>
            <person name="Kellogg E.A."/>
            <person name="Brutnell T.P."/>
            <person name="Doust A.N."/>
            <person name="Tuskan G.A."/>
            <person name="Rokhsar D."/>
            <person name="Devos K.M."/>
        </authorList>
    </citation>
    <scope>NUCLEOTIDE SEQUENCE [LARGE SCALE GENOMIC DNA]</scope>
    <source>
        <strain evidence="2">cv. Yugu1</strain>
    </source>
</reference>
<dbReference type="AlphaFoldDB" id="K3XSP6"/>
<dbReference type="HOGENOM" id="CLU_3130432_0_0_1"/>
<organism evidence="1 2">
    <name type="scientific">Setaria italica</name>
    <name type="common">Foxtail millet</name>
    <name type="synonym">Panicum italicum</name>
    <dbReference type="NCBI Taxonomy" id="4555"/>
    <lineage>
        <taxon>Eukaryota</taxon>
        <taxon>Viridiplantae</taxon>
        <taxon>Streptophyta</taxon>
        <taxon>Embryophyta</taxon>
        <taxon>Tracheophyta</taxon>
        <taxon>Spermatophyta</taxon>
        <taxon>Magnoliopsida</taxon>
        <taxon>Liliopsida</taxon>
        <taxon>Poales</taxon>
        <taxon>Poaceae</taxon>
        <taxon>PACMAD clade</taxon>
        <taxon>Panicoideae</taxon>
        <taxon>Panicodae</taxon>
        <taxon>Paniceae</taxon>
        <taxon>Cenchrinae</taxon>
        <taxon>Setaria</taxon>
    </lineage>
</organism>
<dbReference type="InParanoid" id="K3XSP6"/>
<reference evidence="1" key="2">
    <citation type="submission" date="2018-08" db="UniProtKB">
        <authorList>
            <consortium name="EnsemblPlants"/>
        </authorList>
    </citation>
    <scope>IDENTIFICATION</scope>
    <source>
        <strain evidence="1">Yugu1</strain>
    </source>
</reference>
<sequence length="50" mass="6074">MEEYHRAGRLHRYDPDTEWIKRLARVAKKHPPSEGLVPRMEEFLQLLEED</sequence>
<dbReference type="EMBL" id="AGNK02002935">
    <property type="status" value="NOT_ANNOTATED_CDS"/>
    <property type="molecule type" value="Genomic_DNA"/>
</dbReference>
<evidence type="ECO:0000313" key="2">
    <source>
        <dbReference type="Proteomes" id="UP000004995"/>
    </source>
</evidence>
<protein>
    <submittedName>
        <fullName evidence="1">Uncharacterized protein</fullName>
    </submittedName>
</protein>
<dbReference type="Gramene" id="KQL04889">
    <property type="protein sequence ID" value="KQL04889"/>
    <property type="gene ID" value="SETIT_004947mg"/>
</dbReference>
<dbReference type="EnsemblPlants" id="KQL04889">
    <property type="protein sequence ID" value="KQL04889"/>
    <property type="gene ID" value="SETIT_004947mg"/>
</dbReference>
<dbReference type="Proteomes" id="UP000004995">
    <property type="component" value="Unassembled WGS sequence"/>
</dbReference>
<accession>K3XSP6</accession>
<keyword evidence="2" id="KW-1185">Reference proteome</keyword>
<name>K3XSP6_SETIT</name>
<evidence type="ECO:0000313" key="1">
    <source>
        <dbReference type="EnsemblPlants" id="KQL04889"/>
    </source>
</evidence>
<proteinExistence type="predicted"/>